<evidence type="ECO:0000313" key="2">
    <source>
        <dbReference type="Proteomes" id="UP000334923"/>
    </source>
</evidence>
<accession>A0A5E6MFC6</accession>
<dbReference type="EMBL" id="CABFVA020000121">
    <property type="protein sequence ID" value="VVM08197.1"/>
    <property type="molecule type" value="Genomic_DNA"/>
</dbReference>
<gene>
    <name evidence="1" type="ORF">MAMT_02178</name>
</gene>
<protein>
    <submittedName>
        <fullName evidence="1">Uncharacterized protein</fullName>
    </submittedName>
</protein>
<organism evidence="1 2">
    <name type="scientific">Methylacidimicrobium tartarophylax</name>
    <dbReference type="NCBI Taxonomy" id="1041768"/>
    <lineage>
        <taxon>Bacteria</taxon>
        <taxon>Pseudomonadati</taxon>
        <taxon>Verrucomicrobiota</taxon>
        <taxon>Methylacidimicrobium</taxon>
    </lineage>
</organism>
<dbReference type="Proteomes" id="UP000334923">
    <property type="component" value="Unassembled WGS sequence"/>
</dbReference>
<name>A0A5E6MFC6_9BACT</name>
<evidence type="ECO:0000313" key="1">
    <source>
        <dbReference type="EMBL" id="VVM08197.1"/>
    </source>
</evidence>
<keyword evidence="2" id="KW-1185">Reference proteome</keyword>
<proteinExistence type="predicted"/>
<reference evidence="1 2" key="1">
    <citation type="submission" date="2019-09" db="EMBL/GenBank/DDBJ databases">
        <authorList>
            <person name="Cremers G."/>
        </authorList>
    </citation>
    <scope>NUCLEOTIDE SEQUENCE [LARGE SCALE GENOMIC DNA]</scope>
    <source>
        <strain evidence="1">4A</strain>
    </source>
</reference>
<sequence length="29" mass="3272">MAAGEKKAQLAREFDISRESLCQYPRTDG</sequence>
<dbReference type="AlphaFoldDB" id="A0A5E6MFC6"/>